<dbReference type="InParanoid" id="A4I0S7"/>
<dbReference type="RefSeq" id="XP_001465918.1">
    <property type="nucleotide sequence ID" value="XM_001465881.1"/>
</dbReference>
<dbReference type="VEuPathDB" id="TriTrypDB:LINF_240014000"/>
<gene>
    <name evidence="2" type="ORF">LINJ_24_0900</name>
</gene>
<keyword evidence="1 2" id="KW-0812">Transmembrane</keyword>
<name>A4I0S7_LEIIN</name>
<reference evidence="2 3" key="1">
    <citation type="journal article" date="2007" name="Nat. Genet.">
        <title>Comparative genomic analysis of three Leishmania species that cause diverse human disease.</title>
        <authorList>
            <person name="Peacock C.S."/>
            <person name="Seeger K."/>
            <person name="Harris D."/>
            <person name="Murphy L."/>
            <person name="Ruiz J.C."/>
            <person name="Quail M.A."/>
            <person name="Peters N."/>
            <person name="Adlem E."/>
            <person name="Tivey A."/>
            <person name="Aslett M."/>
            <person name="Kerhornou A."/>
            <person name="Ivens A."/>
            <person name="Fraser A."/>
            <person name="Rajandream M.A."/>
            <person name="Carver T."/>
            <person name="Norbertczak H."/>
            <person name="Chillingworth T."/>
            <person name="Hance Z."/>
            <person name="Jagels K."/>
            <person name="Moule S."/>
            <person name="Ormond D."/>
            <person name="Rutter S."/>
            <person name="Squares R."/>
            <person name="Whitehead S."/>
            <person name="Rabbinowitsch E."/>
            <person name="Arrowsmith C."/>
            <person name="White B."/>
            <person name="Thurston S."/>
            <person name="Bringaud F."/>
            <person name="Baldauf S.L."/>
            <person name="Faulconbridge A."/>
            <person name="Jeffares D."/>
            <person name="Depledge D.P."/>
            <person name="Oyola S.O."/>
            <person name="Hilley J.D."/>
            <person name="Brito L.O."/>
            <person name="Tosi L.R."/>
            <person name="Barrell B."/>
            <person name="Cruz A.K."/>
            <person name="Mottram J.C."/>
            <person name="Smith D.F."/>
            <person name="Berriman M."/>
        </authorList>
    </citation>
    <scope>NUCLEOTIDE SEQUENCE [LARGE SCALE GENOMIC DNA]</scope>
    <source>
        <strain evidence="2 3">JPCM5</strain>
    </source>
</reference>
<accession>A4I0S7</accession>
<feature type="transmembrane region" description="Helical" evidence="1">
    <location>
        <begin position="155"/>
        <end position="176"/>
    </location>
</feature>
<dbReference type="AlphaFoldDB" id="A4I0S7"/>
<keyword evidence="1" id="KW-1133">Transmembrane helix</keyword>
<dbReference type="SMR" id="A4I0S7"/>
<dbReference type="Proteomes" id="UP000008153">
    <property type="component" value="Chromosome 24"/>
</dbReference>
<proteinExistence type="predicted"/>
<keyword evidence="3" id="KW-1185">Reference proteome</keyword>
<organism evidence="2 3">
    <name type="scientific">Leishmania infantum</name>
    <dbReference type="NCBI Taxonomy" id="5671"/>
    <lineage>
        <taxon>Eukaryota</taxon>
        <taxon>Discoba</taxon>
        <taxon>Euglenozoa</taxon>
        <taxon>Kinetoplastea</taxon>
        <taxon>Metakinetoplastina</taxon>
        <taxon>Trypanosomatida</taxon>
        <taxon>Trypanosomatidae</taxon>
        <taxon>Leishmaniinae</taxon>
        <taxon>Leishmania</taxon>
    </lineage>
</organism>
<evidence type="ECO:0000313" key="3">
    <source>
        <dbReference type="Proteomes" id="UP000008153"/>
    </source>
</evidence>
<protein>
    <submittedName>
        <fullName evidence="2">Hypothetical predicted transmembrane protein</fullName>
    </submittedName>
</protein>
<dbReference type="EMBL" id="FR796456">
    <property type="protein sequence ID" value="CAM68349.1"/>
    <property type="molecule type" value="Genomic_DNA"/>
</dbReference>
<dbReference type="eggNOG" id="ENOG502S78N">
    <property type="taxonomic scope" value="Eukaryota"/>
</dbReference>
<dbReference type="GeneID" id="5069345"/>
<evidence type="ECO:0000313" key="2">
    <source>
        <dbReference type="EMBL" id="CAM68349.1"/>
    </source>
</evidence>
<dbReference type="OMA" id="RPCTNIT"/>
<evidence type="ECO:0000256" key="1">
    <source>
        <dbReference type="SAM" id="Phobius"/>
    </source>
</evidence>
<dbReference type="KEGG" id="lif:LINJ_24_0900"/>
<keyword evidence="1" id="KW-0472">Membrane</keyword>
<sequence length="268" mass="29479">MKGSWKARVHGCSSPGHPLFAAESLQLQEVESSSLLPAPISTLFLKCLDGRCPSPSGRNPLPSDTHAPTHVSLSPSSLARALPHLSQQHTRARRTHRPCTNITVQKVVGSLPWTCTSSSLENARFHPPPLSPPTTHTHRLRSCSVTSHNRRMNGWLIALIVMGCLSTLYLAIGIAVRYHSGLHHCPEVLPNYRFWCSILNVFLRVATCGRCRVSIDRSNRASGIFVLPSRPGAAASPRRVQFELLASDADDDYDINRAMQPAEVVVKY</sequence>
<reference evidence="2 3" key="2">
    <citation type="journal article" date="2011" name="Genome Res.">
        <title>Chromosome and gene copy number variation allow major structural change between species and strains of Leishmania.</title>
        <authorList>
            <person name="Rogers M.B."/>
            <person name="Hilley J.D."/>
            <person name="Dickens N.J."/>
            <person name="Wilkes J."/>
            <person name="Bates P.A."/>
            <person name="Depledge D.P."/>
            <person name="Harris D."/>
            <person name="Her Y."/>
            <person name="Herzyk P."/>
            <person name="Imamura H."/>
            <person name="Otto T.D."/>
            <person name="Sanders M."/>
            <person name="Seeger K."/>
            <person name="Dujardin J.C."/>
            <person name="Berriman M."/>
            <person name="Smith D.F."/>
            <person name="Hertz-Fowler C."/>
            <person name="Mottram J.C."/>
        </authorList>
    </citation>
    <scope>NUCLEOTIDE SEQUENCE [LARGE SCALE GENOMIC DNA]</scope>
    <source>
        <strain evidence="2 3">JPCM5</strain>
    </source>
</reference>